<gene>
    <name evidence="1" type="ORF">HBH25_08330</name>
</gene>
<evidence type="ECO:0000313" key="1">
    <source>
        <dbReference type="EMBL" id="NJP00868.1"/>
    </source>
</evidence>
<keyword evidence="2" id="KW-1185">Reference proteome</keyword>
<organism evidence="1 2">
    <name type="scientific">Pseudomonas quercus</name>
    <dbReference type="NCBI Taxonomy" id="2722792"/>
    <lineage>
        <taxon>Bacteria</taxon>
        <taxon>Pseudomonadati</taxon>
        <taxon>Pseudomonadota</taxon>
        <taxon>Gammaproteobacteria</taxon>
        <taxon>Pseudomonadales</taxon>
        <taxon>Pseudomonadaceae</taxon>
        <taxon>Pseudomonas</taxon>
    </lineage>
</organism>
<dbReference type="InterPro" id="IPR021268">
    <property type="entry name" value="DUF2845"/>
</dbReference>
<reference evidence="1 2" key="1">
    <citation type="submission" date="2020-03" db="EMBL/GenBank/DDBJ databases">
        <authorList>
            <person name="Wang L."/>
            <person name="He N."/>
            <person name="Li Y."/>
            <person name="Fang Y."/>
            <person name="Zhang F."/>
        </authorList>
    </citation>
    <scope>NUCLEOTIDE SEQUENCE [LARGE SCALE GENOMIC DNA]</scope>
    <source>
        <strain evidence="2">hsmgli-8</strain>
    </source>
</reference>
<name>A0ABX0YBW8_9PSED</name>
<proteinExistence type="predicted"/>
<dbReference type="Pfam" id="PF11006">
    <property type="entry name" value="DUF2845"/>
    <property type="match status" value="1"/>
</dbReference>
<evidence type="ECO:0000313" key="2">
    <source>
        <dbReference type="Proteomes" id="UP000746535"/>
    </source>
</evidence>
<protein>
    <submittedName>
        <fullName evidence="1">DUF2845 domain-containing protein</fullName>
    </submittedName>
</protein>
<dbReference type="EMBL" id="JAAVJI010000003">
    <property type="protein sequence ID" value="NJP00868.1"/>
    <property type="molecule type" value="Genomic_DNA"/>
</dbReference>
<dbReference type="Proteomes" id="UP000746535">
    <property type="component" value="Unassembled WGS sequence"/>
</dbReference>
<accession>A0ABX0YBW8</accession>
<comment type="caution">
    <text evidence="1">The sequence shown here is derived from an EMBL/GenBank/DDBJ whole genome shotgun (WGS) entry which is preliminary data.</text>
</comment>
<sequence>MAGYAVLGVQSLAQADLRCGTALVSEGASTYAVQKKCGPPVHREVIPAALAADGTRRAQAATIEHWVYGPRNGATYQLKFIDGTLVSIDLSR</sequence>